<dbReference type="Proteomes" id="UP001062263">
    <property type="component" value="Chromosome"/>
</dbReference>
<protein>
    <recommendedName>
        <fullName evidence="4">PEP-CTERM protein-sorting domain-containing protein</fullName>
    </recommendedName>
</protein>
<proteinExistence type="predicted"/>
<feature type="chain" id="PRO_5047277477" description="PEP-CTERM protein-sorting domain-containing protein" evidence="1">
    <location>
        <begin position="21"/>
        <end position="247"/>
    </location>
</feature>
<sequence length="247" mass="25330">MIKKSSLLALILAAASFSHGATTAYITWDNSADTDKWTVAGITSSGTALSMFGENAKVTVTAQYNSGGAFAIGGPGTAWNAGLPEDALMNGQVTEAFSSVYARDGSITVAFTGLDNGVYNLSSLMARGNNNVANMLVSVTAGGVEYGSNASYATNTGTAANTPGDWTSMTVGQPAFSGTTNAGALYMDLTNIQVTDGTLTLAINGTRDGNANNAALTWIALEQVPEPATCALSVLGFGTLLLRRRRS</sequence>
<reference evidence="2" key="1">
    <citation type="submission" date="2022-06" db="EMBL/GenBank/DDBJ databases">
        <title>Akkermansia biwalacus sp. nov., an anaerobic mucin-degrading bacterium isolated from human intestine.</title>
        <authorList>
            <person name="Kobayashi Y."/>
            <person name="Inoue S."/>
            <person name="Kawahara T."/>
            <person name="Kohda N."/>
        </authorList>
    </citation>
    <scope>NUCLEOTIDE SEQUENCE</scope>
    <source>
        <strain evidence="2">WON2089</strain>
    </source>
</reference>
<dbReference type="NCBIfam" id="TIGR02595">
    <property type="entry name" value="PEP_CTERM"/>
    <property type="match status" value="1"/>
</dbReference>
<evidence type="ECO:0000256" key="1">
    <source>
        <dbReference type="SAM" id="SignalP"/>
    </source>
</evidence>
<evidence type="ECO:0000313" key="2">
    <source>
        <dbReference type="EMBL" id="BDL44351.1"/>
    </source>
</evidence>
<dbReference type="InterPro" id="IPR013424">
    <property type="entry name" value="Ice-binding_C"/>
</dbReference>
<keyword evidence="3" id="KW-1185">Reference proteome</keyword>
<keyword evidence="1" id="KW-0732">Signal</keyword>
<evidence type="ECO:0008006" key="4">
    <source>
        <dbReference type="Google" id="ProtNLM"/>
    </source>
</evidence>
<dbReference type="RefSeq" id="WP_215434796.1">
    <property type="nucleotide sequence ID" value="NZ_AP025943.1"/>
</dbReference>
<accession>A0ABN6QID6</accession>
<organism evidence="2 3">
    <name type="scientific">Akkermansia biwaensis</name>
    <dbReference type="NCBI Taxonomy" id="2946555"/>
    <lineage>
        <taxon>Bacteria</taxon>
        <taxon>Pseudomonadati</taxon>
        <taxon>Verrucomicrobiota</taxon>
        <taxon>Verrucomicrobiia</taxon>
        <taxon>Verrucomicrobiales</taxon>
        <taxon>Akkermansiaceae</taxon>
        <taxon>Akkermansia</taxon>
    </lineage>
</organism>
<evidence type="ECO:0000313" key="3">
    <source>
        <dbReference type="Proteomes" id="UP001062263"/>
    </source>
</evidence>
<name>A0ABN6QID6_9BACT</name>
<gene>
    <name evidence="2" type="ORF">Abiwalacus_19250</name>
</gene>
<feature type="signal peptide" evidence="1">
    <location>
        <begin position="1"/>
        <end position="20"/>
    </location>
</feature>
<dbReference type="EMBL" id="AP025943">
    <property type="protein sequence ID" value="BDL44351.1"/>
    <property type="molecule type" value="Genomic_DNA"/>
</dbReference>